<dbReference type="EMBL" id="NQIK02000005">
    <property type="protein sequence ID" value="KAF7570998.1"/>
    <property type="molecule type" value="Genomic_DNA"/>
</dbReference>
<name>A0A2W1F6J6_9PLEO</name>
<evidence type="ECO:0000313" key="2">
    <source>
        <dbReference type="EMBL" id="KAF7570998.1"/>
    </source>
</evidence>
<dbReference type="Proteomes" id="UP000249757">
    <property type="component" value="Unassembled WGS sequence"/>
</dbReference>
<reference evidence="3" key="2">
    <citation type="submission" date="2021-05" db="EMBL/GenBank/DDBJ databases">
        <authorList>
            <person name="Moolhuijzen P.M."/>
            <person name="Moffat C.S."/>
        </authorList>
    </citation>
    <scope>NUCLEOTIDE SEQUENCE</scope>
    <source>
        <strain evidence="3">86-124</strain>
    </source>
</reference>
<dbReference type="AlphaFoldDB" id="A0A2W1F6J6"/>
<reference evidence="2 4" key="1">
    <citation type="journal article" date="2018" name="BMC Genomics">
        <title>Comparative genomics of the wheat fungal pathogen Pyrenophora tritici-repentis reveals chromosomal variations and genome plasticity.</title>
        <authorList>
            <person name="Moolhuijzen P."/>
            <person name="See P.T."/>
            <person name="Hane J.K."/>
            <person name="Shi G."/>
            <person name="Liu Z."/>
            <person name="Oliver R.P."/>
            <person name="Moffat C.S."/>
        </authorList>
    </citation>
    <scope>NUCLEOTIDE SEQUENCE [LARGE SCALE GENOMIC DNA]</scope>
    <source>
        <strain evidence="2">M4</strain>
    </source>
</reference>
<accession>A0A2W1F6J6</accession>
<feature type="region of interest" description="Disordered" evidence="1">
    <location>
        <begin position="1"/>
        <end position="22"/>
    </location>
</feature>
<keyword evidence="5" id="KW-1185">Reference proteome</keyword>
<dbReference type="EMBL" id="NRDI02000008">
    <property type="protein sequence ID" value="KAI1514120.1"/>
    <property type="molecule type" value="Genomic_DNA"/>
</dbReference>
<reference evidence="3" key="3">
    <citation type="journal article" date="2022" name="bioRxiv">
        <title>A global pangenome for the wheat fungal pathogen Pyrenophora tritici-repentis and prediction of effector protein structural homology.</title>
        <authorList>
            <person name="Moolhuijzen P."/>
            <person name="See P.T."/>
            <person name="Shi G."/>
            <person name="Powell H.R."/>
            <person name="Cockram J."/>
            <person name="Jorgensen L.N."/>
            <person name="Benslimane H."/>
            <person name="Strelkov S.E."/>
            <person name="Turner J."/>
            <person name="Liu Z."/>
            <person name="Moffat C.S."/>
        </authorList>
    </citation>
    <scope>NUCLEOTIDE SEQUENCE</scope>
    <source>
        <strain evidence="3">86-124</strain>
    </source>
</reference>
<sequence>MVCNGPKYKPWNGRHREQAANEAEQWARQDRANAAYDRLYESYGCNIPAGYYLNMTGSHIKILKNGMRSHVTDDERIGPPGTIWVPTIPLGKDGEAFSWERHAEQYKDLDEYSSVMQVQVGFNELGYELDETGRTWRAFQLQKLTLGKQGDVLVYYVEPSTTHDRTREYYRQAADGTYTIVPPNPAPGSSV</sequence>
<evidence type="ECO:0000313" key="3">
    <source>
        <dbReference type="EMBL" id="KAI1514120.1"/>
    </source>
</evidence>
<reference evidence="5" key="4">
    <citation type="journal article" date="2022" name="Microb. Genom.">
        <title>A global pangenome for the wheat fungal pathogen Pyrenophora tritici-repentis and prediction of effector protein structural homology.</title>
        <authorList>
            <person name="Moolhuijzen P.M."/>
            <person name="See P.T."/>
            <person name="Shi G."/>
            <person name="Powell H.R."/>
            <person name="Cockram J."/>
            <person name="Jorgensen L.N."/>
            <person name="Benslimane H."/>
            <person name="Strelkov S.E."/>
            <person name="Turner J."/>
            <person name="Liu Z."/>
            <person name="Moffat C.S."/>
        </authorList>
    </citation>
    <scope>NUCLEOTIDE SEQUENCE [LARGE SCALE GENOMIC DNA]</scope>
</reference>
<protein>
    <submittedName>
        <fullName evidence="2">Uncharacterized protein</fullName>
    </submittedName>
</protein>
<dbReference type="OrthoDB" id="10406267at2759"/>
<evidence type="ECO:0000313" key="5">
    <source>
        <dbReference type="Proteomes" id="UP000249757"/>
    </source>
</evidence>
<evidence type="ECO:0000256" key="1">
    <source>
        <dbReference type="SAM" id="MobiDB-lite"/>
    </source>
</evidence>
<dbReference type="OMA" id="IQELYYN"/>
<organism evidence="2 4">
    <name type="scientific">Pyrenophora tritici-repentis</name>
    <dbReference type="NCBI Taxonomy" id="45151"/>
    <lineage>
        <taxon>Eukaryota</taxon>
        <taxon>Fungi</taxon>
        <taxon>Dikarya</taxon>
        <taxon>Ascomycota</taxon>
        <taxon>Pezizomycotina</taxon>
        <taxon>Dothideomycetes</taxon>
        <taxon>Pleosporomycetidae</taxon>
        <taxon>Pleosporales</taxon>
        <taxon>Pleosporineae</taxon>
        <taxon>Pleosporaceae</taxon>
        <taxon>Pyrenophora</taxon>
    </lineage>
</organism>
<gene>
    <name evidence="3" type="ORF">Ptr86124_006750</name>
    <name evidence="2" type="ORF">PtrM4_110000</name>
</gene>
<proteinExistence type="predicted"/>
<evidence type="ECO:0000313" key="4">
    <source>
        <dbReference type="Proteomes" id="UP000245464"/>
    </source>
</evidence>
<comment type="caution">
    <text evidence="2">The sequence shown here is derived from an EMBL/GenBank/DDBJ whole genome shotgun (WGS) entry which is preliminary data.</text>
</comment>
<dbReference type="Proteomes" id="UP000245464">
    <property type="component" value="Chromosome 5"/>
</dbReference>